<proteinExistence type="predicted"/>
<protein>
    <submittedName>
        <fullName evidence="2">Uncharacterized protein</fullName>
    </submittedName>
</protein>
<evidence type="ECO:0000313" key="3">
    <source>
        <dbReference type="Proteomes" id="UP000317638"/>
    </source>
</evidence>
<feature type="transmembrane region" description="Helical" evidence="1">
    <location>
        <begin position="134"/>
        <end position="154"/>
    </location>
</feature>
<comment type="caution">
    <text evidence="2">The sequence shown here is derived from an EMBL/GenBank/DDBJ whole genome shotgun (WGS) entry which is preliminary data.</text>
</comment>
<feature type="transmembrane region" description="Helical" evidence="1">
    <location>
        <begin position="107"/>
        <end position="127"/>
    </location>
</feature>
<dbReference type="EMBL" id="VKKG01000005">
    <property type="protein sequence ID" value="TRY17255.1"/>
    <property type="molecule type" value="Genomic_DNA"/>
</dbReference>
<feature type="transmembrane region" description="Helical" evidence="1">
    <location>
        <begin position="49"/>
        <end position="71"/>
    </location>
</feature>
<reference evidence="2 3" key="1">
    <citation type="submission" date="2019-07" db="EMBL/GenBank/DDBJ databases">
        <authorList>
            <person name="Zhou L.-Y."/>
        </authorList>
    </citation>
    <scope>NUCLEOTIDE SEQUENCE [LARGE SCALE GENOMIC DNA]</scope>
    <source>
        <strain evidence="2 3">YIM 101269</strain>
    </source>
</reference>
<keyword evidence="1" id="KW-0472">Membrane</keyword>
<keyword evidence="1" id="KW-1133">Transmembrane helix</keyword>
<feature type="transmembrane region" description="Helical" evidence="1">
    <location>
        <begin position="78"/>
        <end position="95"/>
    </location>
</feature>
<evidence type="ECO:0000256" key="1">
    <source>
        <dbReference type="SAM" id="Phobius"/>
    </source>
</evidence>
<keyword evidence="1" id="KW-0812">Transmembrane</keyword>
<name>A0A553JXS2_9ACTN</name>
<organism evidence="2 3">
    <name type="scientific">Tessaracoccus rhinocerotis</name>
    <dbReference type="NCBI Taxonomy" id="1689449"/>
    <lineage>
        <taxon>Bacteria</taxon>
        <taxon>Bacillati</taxon>
        <taxon>Actinomycetota</taxon>
        <taxon>Actinomycetes</taxon>
        <taxon>Propionibacteriales</taxon>
        <taxon>Propionibacteriaceae</taxon>
        <taxon>Tessaracoccus</taxon>
    </lineage>
</organism>
<dbReference type="RefSeq" id="WP_143938719.1">
    <property type="nucleotide sequence ID" value="NZ_VKKG01000005.1"/>
</dbReference>
<dbReference type="AlphaFoldDB" id="A0A553JXS2"/>
<keyword evidence="3" id="KW-1185">Reference proteome</keyword>
<accession>A0A553JXS2</accession>
<dbReference type="Proteomes" id="UP000317638">
    <property type="component" value="Unassembled WGS sequence"/>
</dbReference>
<evidence type="ECO:0000313" key="2">
    <source>
        <dbReference type="EMBL" id="TRY17255.1"/>
    </source>
</evidence>
<sequence>MDSEGRPRPIMPAWPSMVGLASMAGLLVLGARALDEQECGNLGECLGNGVASLALASLVAPVVVLVGMLLLRFPRRDLLVVPLLVVAPQLLWKAVEFLESANPVVGTGWLLWVFAEAAVVLAGWVLVRRAPIPLAWRVLPLALVVALVSAHAVVEERIERRDDIEAVRAVPVTLRLVDLGPEFEVARVWAGRGYVSVDYRGRGADNHAQPEVSLVPAADAAACEAAEVARPLGFDAMSCNGDPFLTTAPGHTAVGLTRGDTVLVASFSTESGLEAQWVREQLLAAPEVDAEELVP</sequence>
<gene>
    <name evidence="2" type="ORF">FOJ82_11890</name>
</gene>